<dbReference type="InterPro" id="IPR029058">
    <property type="entry name" value="AB_hydrolase_fold"/>
</dbReference>
<feature type="signal peptide" evidence="1">
    <location>
        <begin position="1"/>
        <end position="17"/>
    </location>
</feature>
<dbReference type="RefSeq" id="WP_038331606.1">
    <property type="nucleotide sequence ID" value="NZ_JSYQ01000003.1"/>
</dbReference>
<dbReference type="STRING" id="343874.GCA_000805695_02126"/>
<dbReference type="Gene3D" id="3.40.50.1820">
    <property type="entry name" value="alpha/beta hydrolase"/>
    <property type="match status" value="1"/>
</dbReference>
<evidence type="ECO:0000313" key="5">
    <source>
        <dbReference type="Proteomes" id="UP000254737"/>
    </source>
</evidence>
<dbReference type="InterPro" id="IPR022742">
    <property type="entry name" value="Hydrolase_4"/>
</dbReference>
<dbReference type="Proteomes" id="UP000267844">
    <property type="component" value="Unassembled WGS sequence"/>
</dbReference>
<organism evidence="4 5">
    <name type="scientific">Empedobacter falsenii</name>
    <dbReference type="NCBI Taxonomy" id="343874"/>
    <lineage>
        <taxon>Bacteria</taxon>
        <taxon>Pseudomonadati</taxon>
        <taxon>Bacteroidota</taxon>
        <taxon>Flavobacteriia</taxon>
        <taxon>Flavobacteriales</taxon>
        <taxon>Weeksellaceae</taxon>
        <taxon>Empedobacter</taxon>
    </lineage>
</organism>
<protein>
    <submittedName>
        <fullName evidence="3">Alpha/beta hydrolase</fullName>
    </submittedName>
    <submittedName>
        <fullName evidence="4">Exosortase A system-associated hydrolase 1</fullName>
    </submittedName>
</protein>
<gene>
    <name evidence="3" type="ORF">EGI89_11880</name>
    <name evidence="4" type="ORF">NCTC13456_02412</name>
</gene>
<dbReference type="AlphaFoldDB" id="A0A376GDB7"/>
<evidence type="ECO:0000313" key="6">
    <source>
        <dbReference type="Proteomes" id="UP000267844"/>
    </source>
</evidence>
<dbReference type="EMBL" id="RHPO01000030">
    <property type="protein sequence ID" value="RRT89565.1"/>
    <property type="molecule type" value="Genomic_DNA"/>
</dbReference>
<reference evidence="4 5" key="1">
    <citation type="submission" date="2018-06" db="EMBL/GenBank/DDBJ databases">
        <authorList>
            <consortium name="Pathogen Informatics"/>
            <person name="Doyle S."/>
        </authorList>
    </citation>
    <scope>NUCLEOTIDE SEQUENCE [LARGE SCALE GENOMIC DNA]</scope>
    <source>
        <strain evidence="4 5">NCTC13456</strain>
    </source>
</reference>
<dbReference type="InterPro" id="IPR053145">
    <property type="entry name" value="AB_hydrolase_Est10"/>
</dbReference>
<sequence length="308" mass="34192">MKKVLFVFILICSTAFGQSTNNFTESDIQLNENQVKLFGTLCLPQNAKSKIPIVLLISGSGPTDRNGNNNMMINNSLKYLAHSLAEKGIASIRYDKRGIGESSIANLDESKLTFDDYVEDASNWVTFIKKDKRFSSISIAGHSEGSLIGMLASTKNVDKFISVSGAGEPIDQILKKQLTQLPEKLKTESYVIIDSLKNGNTVNNINPNLSALFRKSVQPYLISWIKYNPVNEINKLTIPFLVIQGDMDIQVDTDNAKNLSPKSAVIIKVMNHVLKNVTSKEDLSSYNNPELPINTELVEVISNFIFKK</sequence>
<evidence type="ECO:0000259" key="2">
    <source>
        <dbReference type="Pfam" id="PF12146"/>
    </source>
</evidence>
<evidence type="ECO:0000256" key="1">
    <source>
        <dbReference type="SAM" id="SignalP"/>
    </source>
</evidence>
<feature type="domain" description="Serine aminopeptidase S33" evidence="2">
    <location>
        <begin position="78"/>
        <end position="187"/>
    </location>
</feature>
<evidence type="ECO:0000313" key="3">
    <source>
        <dbReference type="EMBL" id="RRT89565.1"/>
    </source>
</evidence>
<feature type="chain" id="PRO_5044389376" evidence="1">
    <location>
        <begin position="18"/>
        <end position="308"/>
    </location>
</feature>
<dbReference type="Proteomes" id="UP000254737">
    <property type="component" value="Unassembled WGS sequence"/>
</dbReference>
<dbReference type="Pfam" id="PF12146">
    <property type="entry name" value="Hydrolase_4"/>
    <property type="match status" value="1"/>
</dbReference>
<evidence type="ECO:0000313" key="4">
    <source>
        <dbReference type="EMBL" id="STD58785.1"/>
    </source>
</evidence>
<name>A0A376GDB7_9FLAO</name>
<dbReference type="PANTHER" id="PTHR43265">
    <property type="entry name" value="ESTERASE ESTD"/>
    <property type="match status" value="1"/>
</dbReference>
<accession>A0A376GDB7</accession>
<reference evidence="3 6" key="2">
    <citation type="submission" date="2018-10" db="EMBL/GenBank/DDBJ databases">
        <title>Transmission dynamics of multidrug resistant bacteria on intensive care unit surfaces.</title>
        <authorList>
            <person name="D'Souza A.W."/>
            <person name="Potter R.F."/>
            <person name="Wallace M."/>
            <person name="Shupe A."/>
            <person name="Patel S."/>
            <person name="Sun S."/>
            <person name="Gul D."/>
            <person name="Kwon J.H."/>
            <person name="Andleeb S."/>
            <person name="Burnham C.-A.D."/>
            <person name="Dantas G."/>
        </authorList>
    </citation>
    <scope>NUCLEOTIDE SEQUENCE [LARGE SCALE GENOMIC DNA]</scope>
    <source>
        <strain evidence="3 6">WF_348</strain>
    </source>
</reference>
<proteinExistence type="predicted"/>
<dbReference type="EMBL" id="UFXS01000001">
    <property type="protein sequence ID" value="STD58785.1"/>
    <property type="molecule type" value="Genomic_DNA"/>
</dbReference>
<dbReference type="PANTHER" id="PTHR43265:SF1">
    <property type="entry name" value="ESTERASE ESTD"/>
    <property type="match status" value="1"/>
</dbReference>
<dbReference type="GO" id="GO:0052689">
    <property type="term" value="F:carboxylic ester hydrolase activity"/>
    <property type="evidence" value="ECO:0007669"/>
    <property type="project" value="TreeGrafter"/>
</dbReference>
<keyword evidence="4" id="KW-0378">Hydrolase</keyword>
<dbReference type="SUPFAM" id="SSF53474">
    <property type="entry name" value="alpha/beta-Hydrolases"/>
    <property type="match status" value="1"/>
</dbReference>
<dbReference type="OrthoDB" id="9809549at2"/>
<keyword evidence="1" id="KW-0732">Signal</keyword>